<comment type="cofactor">
    <cofactor evidence="1">
        <name>Mn(2+)</name>
        <dbReference type="ChEBI" id="CHEBI:29035"/>
    </cofactor>
    <text evidence="1">The Mn(2+) ion enhances activity.</text>
</comment>
<sequence>MKSPIELRHLLHQNPETSFNEVKTTKLLIESIEDLAKEYNIKLNVLTPLNTGLIVVYNPSFQNSYTLFRADIDALPIKEQTNCDFSSKNDNMHACGHDVHMSILYGFMKYIFENKIQKNFIFLFQPGEEGGGGAKLILDSKVLENFDIKNAYALHVTDEYSIGTIATTKGVLFASAMEIDIEFYGKAAHIAFPQDGLDSFKAARLFFNAVESLPKNPIEPFVFGIGKVKSGNVRNVISDYTKLEGSIRTLSMKKAEKFKNKLIKILNGIKDITNVDFKISIGSFYKEVINDDNMYNKQIDKIKNFKIIDCGYKMTGEDFGFIAEKYPSLMFWLGTGGKKVGLHSPKFLPNDDVIEIGINLFKNLINE</sequence>
<dbReference type="Gene3D" id="3.30.70.360">
    <property type="match status" value="1"/>
</dbReference>
<proteinExistence type="predicted"/>
<dbReference type="InterPro" id="IPR036264">
    <property type="entry name" value="Bact_exopeptidase_dim_dom"/>
</dbReference>
<evidence type="ECO:0000313" key="3">
    <source>
        <dbReference type="EMBL" id="BBE30855.1"/>
    </source>
</evidence>
<keyword evidence="1" id="KW-0464">Manganese</keyword>
<dbReference type="SUPFAM" id="SSF55031">
    <property type="entry name" value="Bacterial exopeptidase dimerisation domain"/>
    <property type="match status" value="1"/>
</dbReference>
<dbReference type="FunCoup" id="A0A7G1G456">
    <property type="interactions" value="85"/>
</dbReference>
<dbReference type="AlphaFoldDB" id="A0A7G1G456"/>
<evidence type="ECO:0000313" key="4">
    <source>
        <dbReference type="Proteomes" id="UP000516361"/>
    </source>
</evidence>
<dbReference type="Pfam" id="PF07687">
    <property type="entry name" value="M20_dimer"/>
    <property type="match status" value="1"/>
</dbReference>
<evidence type="ECO:0000259" key="2">
    <source>
        <dbReference type="Pfam" id="PF07687"/>
    </source>
</evidence>
<feature type="binding site" evidence="1">
    <location>
        <position position="95"/>
    </location>
    <ligand>
        <name>Mn(2+)</name>
        <dbReference type="ChEBI" id="CHEBI:29035"/>
        <label>2</label>
    </ligand>
</feature>
<keyword evidence="4" id="KW-1185">Reference proteome</keyword>
<dbReference type="NCBIfam" id="TIGR01891">
    <property type="entry name" value="amidohydrolases"/>
    <property type="match status" value="1"/>
</dbReference>
<dbReference type="SUPFAM" id="SSF53187">
    <property type="entry name" value="Zn-dependent exopeptidases"/>
    <property type="match status" value="1"/>
</dbReference>
<dbReference type="EMBL" id="AP018712">
    <property type="protein sequence ID" value="BBE30855.1"/>
    <property type="molecule type" value="Genomic_DNA"/>
</dbReference>
<feature type="binding site" evidence="1">
    <location>
        <position position="155"/>
    </location>
    <ligand>
        <name>Mn(2+)</name>
        <dbReference type="ChEBI" id="CHEBI:29035"/>
        <label>2</label>
    </ligand>
</feature>
<dbReference type="InterPro" id="IPR011650">
    <property type="entry name" value="Peptidase_M20_dimer"/>
</dbReference>
<dbReference type="Pfam" id="PF01546">
    <property type="entry name" value="Peptidase_M20"/>
    <property type="match status" value="1"/>
</dbReference>
<feature type="binding site" evidence="1">
    <location>
        <position position="97"/>
    </location>
    <ligand>
        <name>Mn(2+)</name>
        <dbReference type="ChEBI" id="CHEBI:29035"/>
        <label>2</label>
    </ligand>
</feature>
<dbReference type="RefSeq" id="WP_190615922.1">
    <property type="nucleotide sequence ID" value="NZ_AP018712.1"/>
</dbReference>
<dbReference type="PANTHER" id="PTHR11014:SF63">
    <property type="entry name" value="METALLOPEPTIDASE, PUTATIVE (AFU_ORTHOLOGUE AFUA_6G09600)-RELATED"/>
    <property type="match status" value="1"/>
</dbReference>
<dbReference type="PIRSF" id="PIRSF005962">
    <property type="entry name" value="Pept_M20D_amidohydro"/>
    <property type="match status" value="1"/>
</dbReference>
<reference evidence="3 4" key="1">
    <citation type="submission" date="2018-06" db="EMBL/GenBank/DDBJ databases">
        <title>Genome sequencing of Oceanotoga sp. sy52.</title>
        <authorList>
            <person name="Mori K."/>
        </authorList>
    </citation>
    <scope>NUCLEOTIDE SEQUENCE [LARGE SCALE GENOMIC DNA]</scope>
    <source>
        <strain evidence="4">sy52</strain>
    </source>
</reference>
<dbReference type="Proteomes" id="UP000516361">
    <property type="component" value="Chromosome"/>
</dbReference>
<dbReference type="KEGG" id="ocy:OSSY52_09960"/>
<gene>
    <name evidence="3" type="ORF">OSSY52_09960</name>
</gene>
<dbReference type="InterPro" id="IPR002933">
    <property type="entry name" value="Peptidase_M20"/>
</dbReference>
<accession>A0A7G1G456</accession>
<dbReference type="GO" id="GO:0016787">
    <property type="term" value="F:hydrolase activity"/>
    <property type="evidence" value="ECO:0007669"/>
    <property type="project" value="InterPro"/>
</dbReference>
<dbReference type="GO" id="GO:0046872">
    <property type="term" value="F:metal ion binding"/>
    <property type="evidence" value="ECO:0007669"/>
    <property type="project" value="UniProtKB-KW"/>
</dbReference>
<name>A0A7G1G456_9BACT</name>
<evidence type="ECO:0000256" key="1">
    <source>
        <dbReference type="PIRSR" id="PIRSR005962-1"/>
    </source>
</evidence>
<feature type="domain" description="Peptidase M20 dimerisation" evidence="2">
    <location>
        <begin position="176"/>
        <end position="267"/>
    </location>
</feature>
<protein>
    <submittedName>
        <fullName evidence="3">Peptidase M20</fullName>
    </submittedName>
</protein>
<feature type="binding site" evidence="1">
    <location>
        <position position="343"/>
    </location>
    <ligand>
        <name>Mn(2+)</name>
        <dbReference type="ChEBI" id="CHEBI:29035"/>
        <label>2</label>
    </ligand>
</feature>
<keyword evidence="1" id="KW-0479">Metal-binding</keyword>
<organism evidence="3 4">
    <name type="scientific">Tepiditoga spiralis</name>
    <dbReference type="NCBI Taxonomy" id="2108365"/>
    <lineage>
        <taxon>Bacteria</taxon>
        <taxon>Thermotogati</taxon>
        <taxon>Thermotogota</taxon>
        <taxon>Thermotogae</taxon>
        <taxon>Petrotogales</taxon>
        <taxon>Petrotogaceae</taxon>
        <taxon>Tepiditoga</taxon>
    </lineage>
</organism>
<dbReference type="InterPro" id="IPR017439">
    <property type="entry name" value="Amidohydrolase"/>
</dbReference>
<dbReference type="PANTHER" id="PTHR11014">
    <property type="entry name" value="PEPTIDASE M20 FAMILY MEMBER"/>
    <property type="match status" value="1"/>
</dbReference>
<feature type="binding site" evidence="1">
    <location>
        <position position="129"/>
    </location>
    <ligand>
        <name>Mn(2+)</name>
        <dbReference type="ChEBI" id="CHEBI:29035"/>
        <label>2</label>
    </ligand>
</feature>
<dbReference type="Gene3D" id="3.40.630.10">
    <property type="entry name" value="Zn peptidases"/>
    <property type="match status" value="1"/>
</dbReference>
<dbReference type="InParanoid" id="A0A7G1G456"/>